<reference evidence="16" key="1">
    <citation type="journal article" date="2020" name="PLoS Negl. Trop. Dis.">
        <title>High-quality nuclear genome for Sarcoptes scabiei-A critical resource for a neglected parasite.</title>
        <authorList>
            <person name="Korhonen P.K."/>
            <person name="Gasser R.B."/>
            <person name="Ma G."/>
            <person name="Wang T."/>
            <person name="Stroehlein A.J."/>
            <person name="Young N.D."/>
            <person name="Ang C.S."/>
            <person name="Fernando D.D."/>
            <person name="Lu H.C."/>
            <person name="Taylor S."/>
            <person name="Reynolds S.L."/>
            <person name="Mofiz E."/>
            <person name="Najaraj S.H."/>
            <person name="Gowda H."/>
            <person name="Madugundu A."/>
            <person name="Renuse S."/>
            <person name="Holt D."/>
            <person name="Pandey A."/>
            <person name="Papenfuss A.T."/>
            <person name="Fischer K."/>
        </authorList>
    </citation>
    <scope>NUCLEOTIDE SEQUENCE [LARGE SCALE GENOMIC DNA]</scope>
</reference>
<evidence type="ECO:0000256" key="6">
    <source>
        <dbReference type="ARBA" id="ARBA00022448"/>
    </source>
</evidence>
<dbReference type="GO" id="GO:0006891">
    <property type="term" value="P:intra-Golgi vesicle-mediated transport"/>
    <property type="evidence" value="ECO:0007669"/>
    <property type="project" value="UniProtKB-UniRule"/>
</dbReference>
<dbReference type="GO" id="GO:0000139">
    <property type="term" value="C:Golgi membrane"/>
    <property type="evidence" value="ECO:0007669"/>
    <property type="project" value="UniProtKB-SubCell"/>
</dbReference>
<organism evidence="14">
    <name type="scientific">Sarcoptes scabiei</name>
    <name type="common">Itch mite</name>
    <name type="synonym">Acarus scabiei</name>
    <dbReference type="NCBI Taxonomy" id="52283"/>
    <lineage>
        <taxon>Eukaryota</taxon>
        <taxon>Metazoa</taxon>
        <taxon>Ecdysozoa</taxon>
        <taxon>Arthropoda</taxon>
        <taxon>Chelicerata</taxon>
        <taxon>Arachnida</taxon>
        <taxon>Acari</taxon>
        <taxon>Acariformes</taxon>
        <taxon>Sarcoptiformes</taxon>
        <taxon>Astigmata</taxon>
        <taxon>Psoroptidia</taxon>
        <taxon>Sarcoptoidea</taxon>
        <taxon>Sarcoptidae</taxon>
        <taxon>Sarcoptinae</taxon>
        <taxon>Sarcoptes</taxon>
    </lineage>
</organism>
<dbReference type="SMART" id="SM01087">
    <property type="entry name" value="COG6"/>
    <property type="match status" value="1"/>
</dbReference>
<keyword evidence="6 11" id="KW-0813">Transport</keyword>
<dbReference type="GO" id="GO:0015031">
    <property type="term" value="P:protein transport"/>
    <property type="evidence" value="ECO:0007669"/>
    <property type="project" value="UniProtKB-KW"/>
</dbReference>
<dbReference type="InterPro" id="IPR010490">
    <property type="entry name" value="COG6"/>
</dbReference>
<gene>
    <name evidence="14" type="ORF">SSS_1789</name>
</gene>
<accession>A0A834RA76</accession>
<dbReference type="OrthoDB" id="272987at2759"/>
<reference evidence="15" key="3">
    <citation type="submission" date="2022-06" db="UniProtKB">
        <authorList>
            <consortium name="EnsemblMetazoa"/>
        </authorList>
    </citation>
    <scope>IDENTIFICATION</scope>
</reference>
<evidence type="ECO:0000256" key="8">
    <source>
        <dbReference type="ARBA" id="ARBA00023034"/>
    </source>
</evidence>
<dbReference type="InterPro" id="IPR048369">
    <property type="entry name" value="COG6_C"/>
</dbReference>
<dbReference type="Pfam" id="PF06419">
    <property type="entry name" value="COG6_N"/>
    <property type="match status" value="1"/>
</dbReference>
<evidence type="ECO:0000313" key="14">
    <source>
        <dbReference type="EMBL" id="KAF7492695.1"/>
    </source>
</evidence>
<evidence type="ECO:0000256" key="9">
    <source>
        <dbReference type="ARBA" id="ARBA00023136"/>
    </source>
</evidence>
<dbReference type="AlphaFoldDB" id="A0A834RA76"/>
<dbReference type="InterPro" id="IPR048368">
    <property type="entry name" value="COG6_N"/>
</dbReference>
<reference evidence="14" key="2">
    <citation type="submission" date="2020-01" db="EMBL/GenBank/DDBJ databases">
        <authorList>
            <person name="Korhonen P.K.K."/>
            <person name="Guangxu M.G."/>
            <person name="Wang T.W."/>
            <person name="Stroehlein A.J.S."/>
            <person name="Young N.D."/>
            <person name="Ang C.-S.A."/>
            <person name="Fernando D.W.F."/>
            <person name="Lu H.L."/>
            <person name="Taylor S.T."/>
            <person name="Ehtesham M.E.M."/>
            <person name="Najaraj S.H.N."/>
            <person name="Harsha G.H.G."/>
            <person name="Madugundu A.M."/>
            <person name="Renuse S.R."/>
            <person name="Holt D.H."/>
            <person name="Pandey A.P."/>
            <person name="Papenfuss A.P."/>
            <person name="Gasser R.B.G."/>
            <person name="Fischer K.F."/>
        </authorList>
    </citation>
    <scope>NUCLEOTIDE SEQUENCE</scope>
    <source>
        <strain evidence="14">SSS_KF_BRIS2020</strain>
    </source>
</reference>
<feature type="domain" description="Conserved oligomeric complex COG6 N-terminal" evidence="12">
    <location>
        <begin position="34"/>
        <end position="145"/>
    </location>
</feature>
<comment type="subcellular location">
    <subcellularLocation>
        <location evidence="2 11">Golgi apparatus membrane</location>
        <topology evidence="2 11">Peripheral membrane protein</topology>
    </subcellularLocation>
</comment>
<evidence type="ECO:0000256" key="4">
    <source>
        <dbReference type="ARBA" id="ARBA00011166"/>
    </source>
</evidence>
<comment type="similarity">
    <text evidence="3 11">Belongs to the COG6 family.</text>
</comment>
<feature type="domain" description="Conserved Oligomeric Golgi complex subunit 6 C-terminal" evidence="13">
    <location>
        <begin position="179"/>
        <end position="661"/>
    </location>
</feature>
<dbReference type="PANTHER" id="PTHR21506">
    <property type="entry name" value="COMPONENT OF OLIGOMERIC GOLGI COMPLEX 6"/>
    <property type="match status" value="1"/>
</dbReference>
<sequence>MDHKNLENPLRKKVDKILNFNIDLNTLVALKNVSDLITDNTLSTRRNLRVQIEHQSMKINNQFYMAFDSILKNFDQLANYVNSIDESCRIMMEKIEKLKLQTSQFTEETSRINSELKLINENEKTLERFQEEFCLSPNESQSIESDSPIDENFFQILNKIREIHKKSKSILASNQMITGFEIMDLMSKYEEKACDKLYRFTVNILRTTNLDFIELHPQMYDSIAYLQTKDILFKNCLDEYVIIRRSTVTHSFIEALTRGVNAPSNKTNYSAMELYSSDIVRYIRDMLSFLHQTFLFERELLKTLLKKCDQAELNRLSIIKIVISSISEGVIRILKIRIENSLNSFDRIDSVDLQMKRTKNFFQVKNIISFYLQTFNQILSDTSAFIFFMKELLVSSDKVCYNSLKFLCSNIGHQKSDAIPFRATNLKLNSHDHLRSYAQLINDLLESIKSSITANADEQQLETQRILGCIFEPCLQFIFITSSMFSSIEMTIFNLNCFEFLKKTINKFKFTDSFQSNLQNQIDESVEIAINEQFQWFINSLSMNSIYNTLEQTILKQSKIPLSSVSGCDPIAITAFLVRFFCQTFSLHSLEKFANNPKQFEMKNFVYISDPSLRELIWMNSLKILIGNYRKIYDFLIDPDNKYHGIIESIKYKPDELEKILMTAKTDIQK</sequence>
<keyword evidence="8 11" id="KW-0333">Golgi apparatus</keyword>
<dbReference type="EMBL" id="WVUK01000056">
    <property type="protein sequence ID" value="KAF7492695.1"/>
    <property type="molecule type" value="Genomic_DNA"/>
</dbReference>
<evidence type="ECO:0000256" key="5">
    <source>
        <dbReference type="ARBA" id="ARBA00020973"/>
    </source>
</evidence>
<dbReference type="EnsemblMetazoa" id="SSS_1789s_mrna">
    <property type="protein sequence ID" value="KAF7492695.1"/>
    <property type="gene ID" value="SSS_1789"/>
</dbReference>
<proteinExistence type="inferred from homology"/>
<evidence type="ECO:0000313" key="16">
    <source>
        <dbReference type="Proteomes" id="UP000070412"/>
    </source>
</evidence>
<keyword evidence="9 11" id="KW-0472">Membrane</keyword>
<evidence type="ECO:0000256" key="7">
    <source>
        <dbReference type="ARBA" id="ARBA00022927"/>
    </source>
</evidence>
<evidence type="ECO:0000313" key="15">
    <source>
        <dbReference type="EnsemblMetazoa" id="KAF7492695.1"/>
    </source>
</evidence>
<keyword evidence="16" id="KW-1185">Reference proteome</keyword>
<dbReference type="PANTHER" id="PTHR21506:SF0">
    <property type="entry name" value="CONSERVED OLIGOMERIC GOLGI COMPLEX SUBUNIT 6"/>
    <property type="match status" value="1"/>
</dbReference>
<name>A0A834RA76_SARSC</name>
<evidence type="ECO:0000256" key="10">
    <source>
        <dbReference type="ARBA" id="ARBA00031348"/>
    </source>
</evidence>
<keyword evidence="7 11" id="KW-0653">Protein transport</keyword>
<evidence type="ECO:0000256" key="1">
    <source>
        <dbReference type="ARBA" id="ARBA00003627"/>
    </source>
</evidence>
<comment type="function">
    <text evidence="1 11">Required for normal Golgi function.</text>
</comment>
<protein>
    <recommendedName>
        <fullName evidence="5 11">Conserved oligomeric Golgi complex subunit 6</fullName>
        <shortName evidence="11">COG complex subunit 6</shortName>
    </recommendedName>
    <alternativeName>
        <fullName evidence="10 11">Component of oligomeric Golgi complex 6</fullName>
    </alternativeName>
</protein>
<dbReference type="Pfam" id="PF20653">
    <property type="entry name" value="COG6_C"/>
    <property type="match status" value="1"/>
</dbReference>
<evidence type="ECO:0000256" key="3">
    <source>
        <dbReference type="ARBA" id="ARBA00011023"/>
    </source>
</evidence>
<evidence type="ECO:0000259" key="13">
    <source>
        <dbReference type="Pfam" id="PF20653"/>
    </source>
</evidence>
<evidence type="ECO:0000256" key="2">
    <source>
        <dbReference type="ARBA" id="ARBA00004395"/>
    </source>
</evidence>
<dbReference type="Proteomes" id="UP000070412">
    <property type="component" value="Unassembled WGS sequence"/>
</dbReference>
<evidence type="ECO:0000256" key="11">
    <source>
        <dbReference type="RuleBase" id="RU365075"/>
    </source>
</evidence>
<evidence type="ECO:0000259" key="12">
    <source>
        <dbReference type="Pfam" id="PF06419"/>
    </source>
</evidence>
<comment type="subunit">
    <text evidence="4">Component of the conserved oligomeric Golgi complex which is composed of eight different subunits and is required for normal Golgi morphology and localization.</text>
</comment>
<dbReference type="GO" id="GO:0017119">
    <property type="term" value="C:Golgi transport complex"/>
    <property type="evidence" value="ECO:0007669"/>
    <property type="project" value="UniProtKB-UniRule"/>
</dbReference>